<name>A0A9W9RXQ1_9EURO</name>
<gene>
    <name evidence="1" type="ORF">N7496_008092</name>
</gene>
<dbReference type="EMBL" id="JAPZBS010000007">
    <property type="protein sequence ID" value="KAJ5368332.1"/>
    <property type="molecule type" value="Genomic_DNA"/>
</dbReference>
<organism evidence="1 2">
    <name type="scientific">Penicillium cataractarum</name>
    <dbReference type="NCBI Taxonomy" id="2100454"/>
    <lineage>
        <taxon>Eukaryota</taxon>
        <taxon>Fungi</taxon>
        <taxon>Dikarya</taxon>
        <taxon>Ascomycota</taxon>
        <taxon>Pezizomycotina</taxon>
        <taxon>Eurotiomycetes</taxon>
        <taxon>Eurotiomycetidae</taxon>
        <taxon>Eurotiales</taxon>
        <taxon>Aspergillaceae</taxon>
        <taxon>Penicillium</taxon>
    </lineage>
</organism>
<reference evidence="1" key="2">
    <citation type="journal article" date="2023" name="IMA Fungus">
        <title>Comparative genomic study of the Penicillium genus elucidates a diverse pangenome and 15 lateral gene transfer events.</title>
        <authorList>
            <person name="Petersen C."/>
            <person name="Sorensen T."/>
            <person name="Nielsen M.R."/>
            <person name="Sondergaard T.E."/>
            <person name="Sorensen J.L."/>
            <person name="Fitzpatrick D.A."/>
            <person name="Frisvad J.C."/>
            <person name="Nielsen K.L."/>
        </authorList>
    </citation>
    <scope>NUCLEOTIDE SEQUENCE</scope>
    <source>
        <strain evidence="1">IBT 29864</strain>
    </source>
</reference>
<evidence type="ECO:0000313" key="1">
    <source>
        <dbReference type="EMBL" id="KAJ5368332.1"/>
    </source>
</evidence>
<accession>A0A9W9RXQ1</accession>
<comment type="caution">
    <text evidence="1">The sequence shown here is derived from an EMBL/GenBank/DDBJ whole genome shotgun (WGS) entry which is preliminary data.</text>
</comment>
<reference evidence="1" key="1">
    <citation type="submission" date="2022-11" db="EMBL/GenBank/DDBJ databases">
        <authorList>
            <person name="Petersen C."/>
        </authorList>
    </citation>
    <scope>NUCLEOTIDE SEQUENCE</scope>
    <source>
        <strain evidence="1">IBT 29864</strain>
    </source>
</reference>
<dbReference type="GeneID" id="81440190"/>
<keyword evidence="2" id="KW-1185">Reference proteome</keyword>
<protein>
    <submittedName>
        <fullName evidence="1">Uncharacterized protein</fullName>
    </submittedName>
</protein>
<evidence type="ECO:0000313" key="2">
    <source>
        <dbReference type="Proteomes" id="UP001147782"/>
    </source>
</evidence>
<dbReference type="Proteomes" id="UP001147782">
    <property type="component" value="Unassembled WGS sequence"/>
</dbReference>
<sequence>MLSLTRKFSKSCYGQPGVPLSITCQGRSRVRIFSLTPMAISLSMKNISLADDRSGSTWTRSAVRRPWLEEILAS</sequence>
<dbReference type="RefSeq" id="XP_056553074.1">
    <property type="nucleotide sequence ID" value="XM_056701011.1"/>
</dbReference>
<dbReference type="AlphaFoldDB" id="A0A9W9RXQ1"/>
<proteinExistence type="predicted"/>